<organism evidence="2">
    <name type="scientific">Arundo donax</name>
    <name type="common">Giant reed</name>
    <name type="synonym">Donax arundinaceus</name>
    <dbReference type="NCBI Taxonomy" id="35708"/>
    <lineage>
        <taxon>Eukaryota</taxon>
        <taxon>Viridiplantae</taxon>
        <taxon>Streptophyta</taxon>
        <taxon>Embryophyta</taxon>
        <taxon>Tracheophyta</taxon>
        <taxon>Spermatophyta</taxon>
        <taxon>Magnoliopsida</taxon>
        <taxon>Liliopsida</taxon>
        <taxon>Poales</taxon>
        <taxon>Poaceae</taxon>
        <taxon>PACMAD clade</taxon>
        <taxon>Arundinoideae</taxon>
        <taxon>Arundineae</taxon>
        <taxon>Arundo</taxon>
    </lineage>
</organism>
<feature type="compositionally biased region" description="Basic residues" evidence="1">
    <location>
        <begin position="12"/>
        <end position="28"/>
    </location>
</feature>
<dbReference type="EMBL" id="GBRH01192726">
    <property type="protein sequence ID" value="JAE05170.1"/>
    <property type="molecule type" value="Transcribed_RNA"/>
</dbReference>
<feature type="compositionally biased region" description="Basic and acidic residues" evidence="1">
    <location>
        <begin position="1"/>
        <end position="11"/>
    </location>
</feature>
<dbReference type="AlphaFoldDB" id="A0A0A9EWQ7"/>
<proteinExistence type="predicted"/>
<evidence type="ECO:0000256" key="1">
    <source>
        <dbReference type="SAM" id="MobiDB-lite"/>
    </source>
</evidence>
<reference evidence="2" key="1">
    <citation type="submission" date="2014-09" db="EMBL/GenBank/DDBJ databases">
        <authorList>
            <person name="Magalhaes I.L.F."/>
            <person name="Oliveira U."/>
            <person name="Santos F.R."/>
            <person name="Vidigal T.H.D.A."/>
            <person name="Brescovit A.D."/>
            <person name="Santos A.J."/>
        </authorList>
    </citation>
    <scope>NUCLEOTIDE SEQUENCE</scope>
    <source>
        <tissue evidence="2">Shoot tissue taken approximately 20 cm above the soil surface</tissue>
    </source>
</reference>
<sequence>MNLQKEWEHVRANSKQRTQRAHLVHATARRRSARRSCGVVRLRLAGAAAQARRNMPQLRPFIFAPTLAKYVADDYGVAAMAVWRSH</sequence>
<accession>A0A0A9EWQ7</accession>
<feature type="region of interest" description="Disordered" evidence="1">
    <location>
        <begin position="1"/>
        <end position="28"/>
    </location>
</feature>
<protein>
    <submittedName>
        <fullName evidence="2">Uncharacterized protein</fullName>
    </submittedName>
</protein>
<evidence type="ECO:0000313" key="2">
    <source>
        <dbReference type="EMBL" id="JAE05170.1"/>
    </source>
</evidence>
<name>A0A0A9EWQ7_ARUDO</name>
<reference evidence="2" key="2">
    <citation type="journal article" date="2015" name="Data Brief">
        <title>Shoot transcriptome of the giant reed, Arundo donax.</title>
        <authorList>
            <person name="Barrero R.A."/>
            <person name="Guerrero F.D."/>
            <person name="Moolhuijzen P."/>
            <person name="Goolsby J.A."/>
            <person name="Tidwell J."/>
            <person name="Bellgard S.E."/>
            <person name="Bellgard M.I."/>
        </authorList>
    </citation>
    <scope>NUCLEOTIDE SEQUENCE</scope>
    <source>
        <tissue evidence="2">Shoot tissue taken approximately 20 cm above the soil surface</tissue>
    </source>
</reference>